<dbReference type="FunFam" id="3.40.50.300:FF:000053">
    <property type="entry name" value="Signal recognition particle receptor FtsY"/>
    <property type="match status" value="1"/>
</dbReference>
<dbReference type="SUPFAM" id="SSF52540">
    <property type="entry name" value="P-loop containing nucleoside triphosphate hydrolases"/>
    <property type="match status" value="1"/>
</dbReference>
<evidence type="ECO:0000256" key="7">
    <source>
        <dbReference type="ARBA" id="ARBA00023170"/>
    </source>
</evidence>
<dbReference type="GO" id="GO:0005047">
    <property type="term" value="F:signal recognition particle binding"/>
    <property type="evidence" value="ECO:0007669"/>
    <property type="project" value="TreeGrafter"/>
</dbReference>
<evidence type="ECO:0000313" key="12">
    <source>
        <dbReference type="Proteomes" id="UP000254808"/>
    </source>
</evidence>
<dbReference type="FunFam" id="1.20.120.140:FF:000008">
    <property type="entry name" value="Signal recognition particle receptor FtsY"/>
    <property type="match status" value="1"/>
</dbReference>
<dbReference type="NCBIfam" id="TIGR00064">
    <property type="entry name" value="ftsY"/>
    <property type="match status" value="1"/>
</dbReference>
<comment type="catalytic activity">
    <reaction evidence="8 9">
        <text>GTP + H2O = GDP + phosphate + H(+)</text>
        <dbReference type="Rhea" id="RHEA:19669"/>
        <dbReference type="ChEBI" id="CHEBI:15377"/>
        <dbReference type="ChEBI" id="CHEBI:15378"/>
        <dbReference type="ChEBI" id="CHEBI:37565"/>
        <dbReference type="ChEBI" id="CHEBI:43474"/>
        <dbReference type="ChEBI" id="CHEBI:58189"/>
        <dbReference type="EC" id="3.6.5.4"/>
    </reaction>
</comment>
<dbReference type="InterPro" id="IPR003593">
    <property type="entry name" value="AAA+_ATPase"/>
</dbReference>
<dbReference type="OrthoDB" id="9804720at2"/>
<feature type="binding site" evidence="9">
    <location>
        <begin position="123"/>
        <end position="130"/>
    </location>
    <ligand>
        <name>GTP</name>
        <dbReference type="ChEBI" id="CHEBI:37565"/>
    </ligand>
</feature>
<dbReference type="CDD" id="cd17874">
    <property type="entry name" value="FtsY"/>
    <property type="match status" value="1"/>
</dbReference>
<dbReference type="SUPFAM" id="SSF47364">
    <property type="entry name" value="Domain of the SRP/SRP receptor G-proteins"/>
    <property type="match status" value="1"/>
</dbReference>
<dbReference type="RefSeq" id="WP_114982778.1">
    <property type="nucleotide sequence ID" value="NZ_CP027806.1"/>
</dbReference>
<comment type="similarity">
    <text evidence="9">Belongs to the GTP-binding SRP family. FtsY subfamily.</text>
</comment>
<comment type="function">
    <text evidence="9">Involved in targeting and insertion of nascent membrane proteins into the cytoplasmic membrane. Acts as a receptor for the complex formed by the signal recognition particle (SRP) and the ribosome-nascent chain (RNC).</text>
</comment>
<comment type="subunit">
    <text evidence="9">Part of the signal recognition particle protein translocation system, which is composed of SRP and FtsY.</text>
</comment>
<dbReference type="Gene3D" id="3.40.50.300">
    <property type="entry name" value="P-loop containing nucleotide triphosphate hydrolases"/>
    <property type="match status" value="1"/>
</dbReference>
<gene>
    <name evidence="9" type="primary">ftsY</name>
    <name evidence="11" type="ORF">CYPRO_0242</name>
</gene>
<keyword evidence="5 9" id="KW-0342">GTP-binding</keyword>
<keyword evidence="1 9" id="KW-1003">Cell membrane</keyword>
<name>A0A345UGC8_9BACT</name>
<dbReference type="HAMAP" id="MF_00920">
    <property type="entry name" value="FtsY"/>
    <property type="match status" value="1"/>
</dbReference>
<dbReference type="KEGG" id="cprv:CYPRO_0242"/>
<evidence type="ECO:0000256" key="5">
    <source>
        <dbReference type="ARBA" id="ARBA00023134"/>
    </source>
</evidence>
<keyword evidence="6 9" id="KW-0472">Membrane</keyword>
<dbReference type="PANTHER" id="PTHR43134:SF1">
    <property type="entry name" value="SIGNAL RECOGNITION PARTICLE RECEPTOR SUBUNIT ALPHA"/>
    <property type="match status" value="1"/>
</dbReference>
<dbReference type="InterPro" id="IPR042101">
    <property type="entry name" value="SRP54_N_sf"/>
</dbReference>
<dbReference type="InterPro" id="IPR027417">
    <property type="entry name" value="P-loop_NTPase"/>
</dbReference>
<evidence type="ECO:0000256" key="9">
    <source>
        <dbReference type="HAMAP-Rule" id="MF_00920"/>
    </source>
</evidence>
<dbReference type="GO" id="GO:0003924">
    <property type="term" value="F:GTPase activity"/>
    <property type="evidence" value="ECO:0007669"/>
    <property type="project" value="UniProtKB-UniRule"/>
</dbReference>
<accession>A0A345UGC8</accession>
<dbReference type="EC" id="3.6.5.4" evidence="9"/>
<keyword evidence="3 9" id="KW-0547">Nucleotide-binding</keyword>
<feature type="binding site" evidence="9">
    <location>
        <begin position="205"/>
        <end position="209"/>
    </location>
    <ligand>
        <name>GTP</name>
        <dbReference type="ChEBI" id="CHEBI:37565"/>
    </ligand>
</feature>
<dbReference type="SMART" id="SM00963">
    <property type="entry name" value="SRP54_N"/>
    <property type="match status" value="1"/>
</dbReference>
<dbReference type="GO" id="GO:0006614">
    <property type="term" value="P:SRP-dependent cotranslational protein targeting to membrane"/>
    <property type="evidence" value="ECO:0007669"/>
    <property type="project" value="InterPro"/>
</dbReference>
<evidence type="ECO:0000313" key="11">
    <source>
        <dbReference type="EMBL" id="AXI99529.1"/>
    </source>
</evidence>
<comment type="subcellular location">
    <subcellularLocation>
        <location evidence="9">Cell membrane</location>
        <topology evidence="9">Peripheral membrane protein</topology>
        <orientation evidence="9">Cytoplasmic side</orientation>
    </subcellularLocation>
    <subcellularLocation>
        <location evidence="9">Cytoplasm</location>
    </subcellularLocation>
</comment>
<evidence type="ECO:0000256" key="2">
    <source>
        <dbReference type="ARBA" id="ARBA00022490"/>
    </source>
</evidence>
<dbReference type="Pfam" id="PF00448">
    <property type="entry name" value="SRP54"/>
    <property type="match status" value="1"/>
</dbReference>
<evidence type="ECO:0000256" key="1">
    <source>
        <dbReference type="ARBA" id="ARBA00022475"/>
    </source>
</evidence>
<dbReference type="InterPro" id="IPR004390">
    <property type="entry name" value="SR_rcpt_FtsY"/>
</dbReference>
<keyword evidence="7 9" id="KW-0675">Receptor</keyword>
<dbReference type="SMART" id="SM00962">
    <property type="entry name" value="SRP54"/>
    <property type="match status" value="1"/>
</dbReference>
<reference evidence="11 12" key="1">
    <citation type="submission" date="2018-03" db="EMBL/GenBank/DDBJ databases">
        <title>Phenotypic and genomic properties of Cyclonatronum proteinivorum gen. nov., sp. nov., a haloalkaliphilic bacteroidete from soda lakes possessing Na+-translocating rhodopsin.</title>
        <authorList>
            <person name="Toshchakov S.V."/>
            <person name="Korzhenkov A."/>
            <person name="Samarov N.I."/>
            <person name="Kublanov I.V."/>
            <person name="Muntyan M.S."/>
            <person name="Sorokin D.Y."/>
        </authorList>
    </citation>
    <scope>NUCLEOTIDE SEQUENCE [LARGE SCALE GENOMIC DNA]</scope>
    <source>
        <strain evidence="11 12">Omega</strain>
    </source>
</reference>
<evidence type="ECO:0000259" key="10">
    <source>
        <dbReference type="PROSITE" id="PS00300"/>
    </source>
</evidence>
<dbReference type="InterPro" id="IPR013822">
    <property type="entry name" value="Signal_recog_particl_SRP54_hlx"/>
</dbReference>
<protein>
    <recommendedName>
        <fullName evidence="9">Signal recognition particle receptor FtsY</fullName>
        <shortName evidence="9">SRP receptor</shortName>
        <ecNumber evidence="9">3.6.5.4</ecNumber>
    </recommendedName>
</protein>
<dbReference type="InterPro" id="IPR000897">
    <property type="entry name" value="SRP54_GTPase_dom"/>
</dbReference>
<sequence>MSFLEKLGFKKKEERLKDGLEKSRTGLLSKLGKAVIGKDTVDDEVLDDLEEVLITSDVGVATTLKIIRRIEARVKKDKYLNTSELQQILREEIIALLRENDTDKPAEFGAETPAKPHVIMVVGVNGVGKTTTIGKLAWHYRQADKNVLLGAADTFRAAAVNQLTIWSERAGVPIVQQGQNADPAAVAYDTVASAKKRGADVVLIDTAGRLHNKKGLMDELSKIKRVMSKVVPEAPHEVLLVLDASTGQNAMQQAKAFTQAVDITGLALTKLDGTAKGGIVIGISSELNVPVKYIGVGEQAADLQVFDRVSFVNALFDKTP</sequence>
<keyword evidence="4 9" id="KW-0378">Hydrolase</keyword>
<dbReference type="Gene3D" id="1.20.120.140">
    <property type="entry name" value="Signal recognition particle SRP54, nucleotide-binding domain"/>
    <property type="match status" value="1"/>
</dbReference>
<dbReference type="SMART" id="SM00382">
    <property type="entry name" value="AAA"/>
    <property type="match status" value="1"/>
</dbReference>
<evidence type="ECO:0000256" key="3">
    <source>
        <dbReference type="ARBA" id="ARBA00022741"/>
    </source>
</evidence>
<organism evidence="11 12">
    <name type="scientific">Cyclonatronum proteinivorum</name>
    <dbReference type="NCBI Taxonomy" id="1457365"/>
    <lineage>
        <taxon>Bacteria</taxon>
        <taxon>Pseudomonadati</taxon>
        <taxon>Balneolota</taxon>
        <taxon>Balneolia</taxon>
        <taxon>Balneolales</taxon>
        <taxon>Cyclonatronaceae</taxon>
        <taxon>Cyclonatronum</taxon>
    </lineage>
</organism>
<evidence type="ECO:0000256" key="8">
    <source>
        <dbReference type="ARBA" id="ARBA00048027"/>
    </source>
</evidence>
<dbReference type="PANTHER" id="PTHR43134">
    <property type="entry name" value="SIGNAL RECOGNITION PARTICLE RECEPTOR SUBUNIT ALPHA"/>
    <property type="match status" value="1"/>
</dbReference>
<feature type="domain" description="SRP54-type proteins GTP-binding" evidence="10">
    <location>
        <begin position="290"/>
        <end position="303"/>
    </location>
</feature>
<dbReference type="EMBL" id="CP027806">
    <property type="protein sequence ID" value="AXI99529.1"/>
    <property type="molecule type" value="Genomic_DNA"/>
</dbReference>
<proteinExistence type="inferred from homology"/>
<feature type="binding site" evidence="9">
    <location>
        <begin position="269"/>
        <end position="272"/>
    </location>
    <ligand>
        <name>GTP</name>
        <dbReference type="ChEBI" id="CHEBI:37565"/>
    </ligand>
</feature>
<dbReference type="GO" id="GO:0005886">
    <property type="term" value="C:plasma membrane"/>
    <property type="evidence" value="ECO:0007669"/>
    <property type="project" value="UniProtKB-SubCell"/>
</dbReference>
<dbReference type="Proteomes" id="UP000254808">
    <property type="component" value="Chromosome"/>
</dbReference>
<keyword evidence="12" id="KW-1185">Reference proteome</keyword>
<dbReference type="Pfam" id="PF02881">
    <property type="entry name" value="SRP54_N"/>
    <property type="match status" value="1"/>
</dbReference>
<dbReference type="AlphaFoldDB" id="A0A345UGC8"/>
<keyword evidence="2 9" id="KW-0963">Cytoplasm</keyword>
<dbReference type="PROSITE" id="PS00300">
    <property type="entry name" value="SRP54"/>
    <property type="match status" value="1"/>
</dbReference>
<dbReference type="GO" id="GO:0005525">
    <property type="term" value="F:GTP binding"/>
    <property type="evidence" value="ECO:0007669"/>
    <property type="project" value="UniProtKB-UniRule"/>
</dbReference>
<dbReference type="InterPro" id="IPR036225">
    <property type="entry name" value="SRP/SRP_N"/>
</dbReference>
<evidence type="ECO:0000256" key="4">
    <source>
        <dbReference type="ARBA" id="ARBA00022801"/>
    </source>
</evidence>
<evidence type="ECO:0000256" key="6">
    <source>
        <dbReference type="ARBA" id="ARBA00023136"/>
    </source>
</evidence>
<dbReference type="GO" id="GO:0005737">
    <property type="term" value="C:cytoplasm"/>
    <property type="evidence" value="ECO:0007669"/>
    <property type="project" value="UniProtKB-SubCell"/>
</dbReference>